<dbReference type="PANTHER" id="PTHR10509:SF14">
    <property type="entry name" value="CAFFEOYL-COA O-METHYLTRANSFERASE 3-RELATED"/>
    <property type="match status" value="1"/>
</dbReference>
<dbReference type="RefSeq" id="WP_087620871.1">
    <property type="nucleotide sequence ID" value="NZ_NEXX01000004.1"/>
</dbReference>
<dbReference type="EMBL" id="NEXX01000004">
    <property type="protein sequence ID" value="OUY06510.1"/>
    <property type="molecule type" value="Genomic_DNA"/>
</dbReference>
<evidence type="ECO:0000313" key="4">
    <source>
        <dbReference type="EMBL" id="OUY06510.1"/>
    </source>
</evidence>
<keyword evidence="5" id="KW-1185">Reference proteome</keyword>
<comment type="caution">
    <text evidence="4">The sequence shown here is derived from an EMBL/GenBank/DDBJ whole genome shotgun (WGS) entry which is preliminary data.</text>
</comment>
<reference evidence="4 5" key="1">
    <citation type="submission" date="2017-05" db="EMBL/GenBank/DDBJ databases">
        <title>Acinetobacter populi ANC 5415 (= PBJ7), whole genome shotgun sequencing project.</title>
        <authorList>
            <person name="Nemec A."/>
            <person name="Radolfova-Krizova L."/>
        </authorList>
    </citation>
    <scope>NUCLEOTIDE SEQUENCE [LARGE SCALE GENOMIC DNA]</scope>
    <source>
        <strain evidence="4 5">PBJ7</strain>
    </source>
</reference>
<dbReference type="InterPro" id="IPR029063">
    <property type="entry name" value="SAM-dependent_MTases_sf"/>
</dbReference>
<keyword evidence="2 4" id="KW-0808">Transferase</keyword>
<proteinExistence type="predicted"/>
<dbReference type="GO" id="GO:0008757">
    <property type="term" value="F:S-adenosylmethionine-dependent methyltransferase activity"/>
    <property type="evidence" value="ECO:0007669"/>
    <property type="project" value="TreeGrafter"/>
</dbReference>
<dbReference type="Proteomes" id="UP000196536">
    <property type="component" value="Unassembled WGS sequence"/>
</dbReference>
<evidence type="ECO:0000256" key="1">
    <source>
        <dbReference type="ARBA" id="ARBA00022603"/>
    </source>
</evidence>
<keyword evidence="3" id="KW-0949">S-adenosyl-L-methionine</keyword>
<keyword evidence="1 4" id="KW-0489">Methyltransferase</keyword>
<name>A0A1Z9YWC2_9GAMM</name>
<dbReference type="OrthoDB" id="9799672at2"/>
<dbReference type="PROSITE" id="PS51682">
    <property type="entry name" value="SAM_OMT_I"/>
    <property type="match status" value="1"/>
</dbReference>
<dbReference type="PANTHER" id="PTHR10509">
    <property type="entry name" value="O-METHYLTRANSFERASE-RELATED"/>
    <property type="match status" value="1"/>
</dbReference>
<dbReference type="AlphaFoldDB" id="A0A1Z9YWC2"/>
<dbReference type="GO" id="GO:0032259">
    <property type="term" value="P:methylation"/>
    <property type="evidence" value="ECO:0007669"/>
    <property type="project" value="UniProtKB-KW"/>
</dbReference>
<dbReference type="InterPro" id="IPR050362">
    <property type="entry name" value="Cation-dep_OMT"/>
</dbReference>
<dbReference type="Pfam" id="PF01596">
    <property type="entry name" value="Methyltransf_3"/>
    <property type="match status" value="1"/>
</dbReference>
<protein>
    <submittedName>
        <fullName evidence="4">Methyltransferase</fullName>
    </submittedName>
</protein>
<sequence>MSLSIWKSVDHYFNTLLINEDPALQHAVQNSQDAGLPAIQVAANQGKFLHLLAQIQGAKHILEIGTLGGYSTIWLARALPPNGKLISLEINPHHADIAAQNIAAAQLADRVEIQVGAALPSLEKLFDTHGTSFDFIFIDADKQNNLYYFEWALKLAHVGTVIVVDNVVRRGEVANPDNHEPDVEGVRQLTDYLSREPRISATALQTVGEKSYDGFILARVIA</sequence>
<organism evidence="4 5">
    <name type="scientific">Acinetobacter populi</name>
    <dbReference type="NCBI Taxonomy" id="1582270"/>
    <lineage>
        <taxon>Bacteria</taxon>
        <taxon>Pseudomonadati</taxon>
        <taxon>Pseudomonadota</taxon>
        <taxon>Gammaproteobacteria</taxon>
        <taxon>Moraxellales</taxon>
        <taxon>Moraxellaceae</taxon>
        <taxon>Acinetobacter</taxon>
    </lineage>
</organism>
<dbReference type="GO" id="GO:0008171">
    <property type="term" value="F:O-methyltransferase activity"/>
    <property type="evidence" value="ECO:0007669"/>
    <property type="project" value="InterPro"/>
</dbReference>
<gene>
    <name evidence="4" type="ORF">CAP51_11265</name>
</gene>
<evidence type="ECO:0000256" key="3">
    <source>
        <dbReference type="ARBA" id="ARBA00022691"/>
    </source>
</evidence>
<accession>A0A1Z9YWC2</accession>
<dbReference type="Gene3D" id="3.40.50.150">
    <property type="entry name" value="Vaccinia Virus protein VP39"/>
    <property type="match status" value="1"/>
</dbReference>
<evidence type="ECO:0000256" key="2">
    <source>
        <dbReference type="ARBA" id="ARBA00022679"/>
    </source>
</evidence>
<evidence type="ECO:0000313" key="5">
    <source>
        <dbReference type="Proteomes" id="UP000196536"/>
    </source>
</evidence>
<dbReference type="SUPFAM" id="SSF53335">
    <property type="entry name" value="S-adenosyl-L-methionine-dependent methyltransferases"/>
    <property type="match status" value="1"/>
</dbReference>
<dbReference type="InterPro" id="IPR002935">
    <property type="entry name" value="SAM_O-MeTrfase"/>
</dbReference>